<dbReference type="PANTHER" id="PTHR34980">
    <property type="entry name" value="INNER MEMBRANE PROTEIN-RELATED-RELATED"/>
    <property type="match status" value="1"/>
</dbReference>
<reference evidence="2 3" key="1">
    <citation type="submission" date="2016-02" db="EMBL/GenBank/DDBJ databases">
        <authorList>
            <consortium name="Pathogen Informatics"/>
        </authorList>
    </citation>
    <scope>NUCLEOTIDE SEQUENCE [LARGE SCALE GENOMIC DNA]</scope>
    <source>
        <strain evidence="2 3">RC20</strain>
    </source>
</reference>
<name>A0A128EKV6_9BACT</name>
<dbReference type="EMBL" id="FIZP01000013">
    <property type="protein sequence ID" value="CZE49042.1"/>
    <property type="molecule type" value="Genomic_DNA"/>
</dbReference>
<keyword evidence="3" id="KW-1185">Reference proteome</keyword>
<dbReference type="PANTHER" id="PTHR34980:SF2">
    <property type="entry name" value="INNER MEMBRANE PROTEIN YHAH-RELATED"/>
    <property type="match status" value="1"/>
</dbReference>
<dbReference type="AlphaFoldDB" id="A0A128EKV6"/>
<evidence type="ECO:0000313" key="2">
    <source>
        <dbReference type="EMBL" id="CZE49042.1"/>
    </source>
</evidence>
<dbReference type="GO" id="GO:0005886">
    <property type="term" value="C:plasma membrane"/>
    <property type="evidence" value="ECO:0007669"/>
    <property type="project" value="TreeGrafter"/>
</dbReference>
<dbReference type="InterPro" id="IPR008523">
    <property type="entry name" value="DUF805"/>
</dbReference>
<dbReference type="Pfam" id="PF05656">
    <property type="entry name" value="DUF805"/>
    <property type="match status" value="1"/>
</dbReference>
<keyword evidence="1" id="KW-0812">Transmembrane</keyword>
<accession>A0A128EKV6</accession>
<feature type="transmembrane region" description="Helical" evidence="1">
    <location>
        <begin position="52"/>
        <end position="68"/>
    </location>
</feature>
<dbReference type="OrthoDB" id="9812349at2"/>
<dbReference type="Proteomes" id="UP000069632">
    <property type="component" value="Unassembled WGS sequence"/>
</dbReference>
<organism evidence="2 3">
    <name type="scientific">Campylobacter geochelonis</name>
    <dbReference type="NCBI Taxonomy" id="1780362"/>
    <lineage>
        <taxon>Bacteria</taxon>
        <taxon>Pseudomonadati</taxon>
        <taxon>Campylobacterota</taxon>
        <taxon>Epsilonproteobacteria</taxon>
        <taxon>Campylobacterales</taxon>
        <taxon>Campylobacteraceae</taxon>
        <taxon>Campylobacter</taxon>
    </lineage>
</organism>
<protein>
    <submittedName>
        <fullName evidence="2">Inner membrane protein yhaI</fullName>
    </submittedName>
</protein>
<sequence>MSAFGYFKKVYAEYFNFNGRARRKEYWYYTLFYTIISIVLGTLDLLIFDMEILSSIFFLVSLIPYLAVSARRLHDIGKSGWWLLIGIIPILGGIVLLVFFIIDGEQGDNEYGLDPKREYSF</sequence>
<evidence type="ECO:0000256" key="1">
    <source>
        <dbReference type="SAM" id="Phobius"/>
    </source>
</evidence>
<feature type="transmembrane region" description="Helical" evidence="1">
    <location>
        <begin position="26"/>
        <end position="46"/>
    </location>
</feature>
<proteinExistence type="predicted"/>
<evidence type="ECO:0000313" key="3">
    <source>
        <dbReference type="Proteomes" id="UP000069632"/>
    </source>
</evidence>
<feature type="transmembrane region" description="Helical" evidence="1">
    <location>
        <begin position="80"/>
        <end position="102"/>
    </location>
</feature>
<dbReference type="RefSeq" id="WP_075494681.1">
    <property type="nucleotide sequence ID" value="NZ_CP053844.1"/>
</dbReference>
<keyword evidence="1" id="KW-0472">Membrane</keyword>
<gene>
    <name evidence="2" type="primary">yhaI</name>
    <name evidence="2" type="ORF">ERS672216_01720</name>
</gene>
<keyword evidence="1" id="KW-1133">Transmembrane helix</keyword>